<dbReference type="EMBL" id="JF939047">
    <property type="protein sequence ID" value="AEX56096.1"/>
    <property type="molecule type" value="Genomic_DNA"/>
</dbReference>
<evidence type="ECO:0000313" key="3">
    <source>
        <dbReference type="Proteomes" id="UP000009001"/>
    </source>
</evidence>
<sequence length="138" mass="14035">MKPAKILYFVDGPAPTSEDFQKAADLPATVVFRNARAVPSEEHSLEICDGVTGHVPAIYAAKYPKADEAIAKKKAELAALTSKVGDAPAPKPSGKGAQAAQTAPQGDGKGTAPAQPQTPATAPQAGGKPAAWNPNPAQ</sequence>
<evidence type="ECO:0000313" key="2">
    <source>
        <dbReference type="EMBL" id="AEX56096.1"/>
    </source>
</evidence>
<feature type="compositionally biased region" description="Low complexity" evidence="1">
    <location>
        <begin position="110"/>
        <end position="127"/>
    </location>
</feature>
<accession>I6NQ33</accession>
<name>I6NQ33_9CAUD</name>
<evidence type="ECO:0000256" key="1">
    <source>
        <dbReference type="SAM" id="MobiDB-lite"/>
    </source>
</evidence>
<dbReference type="Proteomes" id="UP000009001">
    <property type="component" value="Segment"/>
</dbReference>
<reference evidence="2 3" key="1">
    <citation type="journal article" date="2012" name="BMC Genomics">
        <title>Comparative analysis of two phenotypically-similar but genomically-distinct Burkholderia cenocepacia-specific bacteriophages.</title>
        <authorList>
            <person name="Lynch K.H."/>
            <person name="Stothard P."/>
            <person name="Dennis J.J."/>
        </authorList>
    </citation>
    <scope>NUCLEOTIDE SEQUENCE [LARGE SCALE GENOMIC DNA]</scope>
</reference>
<dbReference type="KEGG" id="vg:13405586"/>
<gene>
    <name evidence="2" type="ORF">KL1_00012</name>
</gene>
<organism evidence="2 3">
    <name type="scientific">Burkholderia phage vB_BceS_KL1</name>
    <dbReference type="NCBI Taxonomy" id="1132026"/>
    <lineage>
        <taxon>Viruses</taxon>
        <taxon>Duplodnaviria</taxon>
        <taxon>Heunggongvirae</taxon>
        <taxon>Uroviricota</taxon>
        <taxon>Caudoviricetes</taxon>
        <taxon>Jondennisvirinae</taxon>
        <taxon>Kilunavirus</taxon>
        <taxon>Kilunavirus KL1</taxon>
    </lineage>
</organism>
<dbReference type="GeneID" id="13405586"/>
<dbReference type="RefSeq" id="YP_006560763.1">
    <property type="nucleotide sequence ID" value="NC_018278.1"/>
</dbReference>
<keyword evidence="3" id="KW-1185">Reference proteome</keyword>
<feature type="region of interest" description="Disordered" evidence="1">
    <location>
        <begin position="83"/>
        <end position="138"/>
    </location>
</feature>
<proteinExistence type="predicted"/>
<protein>
    <submittedName>
        <fullName evidence="2">Uncharacterized protein</fullName>
    </submittedName>
</protein>
<dbReference type="OrthoDB" id="22438at10239"/>